<reference evidence="3 4" key="1">
    <citation type="submission" date="2019-08" db="EMBL/GenBank/DDBJ databases">
        <authorList>
            <person name="Dhanesh K."/>
            <person name="Kumar G."/>
            <person name="Sasikala C."/>
            <person name="Venkata Ramana C."/>
        </authorList>
    </citation>
    <scope>NUCLEOTIDE SEQUENCE [LARGE SCALE GENOMIC DNA]</scope>
    <source>
        <strain evidence="3 4">JC645</strain>
    </source>
</reference>
<evidence type="ECO:0000259" key="2">
    <source>
        <dbReference type="Pfam" id="PF01266"/>
    </source>
</evidence>
<dbReference type="SUPFAM" id="SSF54373">
    <property type="entry name" value="FAD-linked reductases, C-terminal domain"/>
    <property type="match status" value="1"/>
</dbReference>
<evidence type="ECO:0000256" key="1">
    <source>
        <dbReference type="ARBA" id="ARBA00023002"/>
    </source>
</evidence>
<dbReference type="RefSeq" id="WP_150075975.1">
    <property type="nucleotide sequence ID" value="NZ_VWOX01000004.1"/>
</dbReference>
<dbReference type="GO" id="GO:0016491">
    <property type="term" value="F:oxidoreductase activity"/>
    <property type="evidence" value="ECO:0007669"/>
    <property type="project" value="UniProtKB-KW"/>
</dbReference>
<name>A0A5M6D9Z3_9BACT</name>
<evidence type="ECO:0000313" key="3">
    <source>
        <dbReference type="EMBL" id="KAA5544367.1"/>
    </source>
</evidence>
<dbReference type="Proteomes" id="UP000324479">
    <property type="component" value="Unassembled WGS sequence"/>
</dbReference>
<dbReference type="SUPFAM" id="SSF51905">
    <property type="entry name" value="FAD/NAD(P)-binding domain"/>
    <property type="match status" value="1"/>
</dbReference>
<dbReference type="Pfam" id="PF01266">
    <property type="entry name" value="DAO"/>
    <property type="match status" value="1"/>
</dbReference>
<dbReference type="Gene3D" id="3.30.9.10">
    <property type="entry name" value="D-Amino Acid Oxidase, subunit A, domain 2"/>
    <property type="match status" value="1"/>
</dbReference>
<dbReference type="InterPro" id="IPR006076">
    <property type="entry name" value="FAD-dep_OxRdtase"/>
</dbReference>
<keyword evidence="4" id="KW-1185">Reference proteome</keyword>
<dbReference type="PANTHER" id="PTHR13847:SF289">
    <property type="entry name" value="GLYCINE OXIDASE"/>
    <property type="match status" value="1"/>
</dbReference>
<protein>
    <submittedName>
        <fullName evidence="3">FAD-binding oxidoreductase</fullName>
    </submittedName>
</protein>
<dbReference type="PANTHER" id="PTHR13847">
    <property type="entry name" value="SARCOSINE DEHYDROGENASE-RELATED"/>
    <property type="match status" value="1"/>
</dbReference>
<dbReference type="AlphaFoldDB" id="A0A5M6D9Z3"/>
<sequence length="402" mass="43925">MKTDVAIIGTGAIGLSLAYQLLCRGRQVTIIDRDPLRRPGTSMQGQRLMLRSATSWAASGILPPANFQTATDPLDKLRGFSHSLFPELAGRLHQETGIDCELERCGGWYLADTIGEIGAMAGMVSYWHDLAIECEEVSLEQLVRREPSLEGWVRGQQRAKAWWAPDEYQIRCPLYLDALLAACLKRGAELMDGRKVTGLEESGATVEICLDHEADPALFAHQVAVCGGTWSGLVDPRMRLTTSLVPVRGQILLLKTPKRMFHSVVNIGHRYLVPRRDGALLIGSCEEEAGFQHGTTPAILSDLREFARHLCPGLRDAHEVAAWSGLRPMTFDGFPMCGKLPDSDGIFVAAGHFRSGVHLSPGTAVCLAQLMSGEPPPISMDAFRVGKQQSQSVGHQPTRNPD</sequence>
<organism evidence="3 4">
    <name type="scientific">Roseiconus nitratireducens</name>
    <dbReference type="NCBI Taxonomy" id="2605748"/>
    <lineage>
        <taxon>Bacteria</taxon>
        <taxon>Pseudomonadati</taxon>
        <taxon>Planctomycetota</taxon>
        <taxon>Planctomycetia</taxon>
        <taxon>Pirellulales</taxon>
        <taxon>Pirellulaceae</taxon>
        <taxon>Roseiconus</taxon>
    </lineage>
</organism>
<dbReference type="Gene3D" id="3.50.50.60">
    <property type="entry name" value="FAD/NAD(P)-binding domain"/>
    <property type="match status" value="1"/>
</dbReference>
<dbReference type="GO" id="GO:0005737">
    <property type="term" value="C:cytoplasm"/>
    <property type="evidence" value="ECO:0007669"/>
    <property type="project" value="TreeGrafter"/>
</dbReference>
<gene>
    <name evidence="3" type="ORF">FYK55_08445</name>
</gene>
<accession>A0A5M6D9Z3</accession>
<dbReference type="InterPro" id="IPR036188">
    <property type="entry name" value="FAD/NAD-bd_sf"/>
</dbReference>
<evidence type="ECO:0000313" key="4">
    <source>
        <dbReference type="Proteomes" id="UP000324479"/>
    </source>
</evidence>
<feature type="domain" description="FAD dependent oxidoreductase" evidence="2">
    <location>
        <begin position="4"/>
        <end position="370"/>
    </location>
</feature>
<keyword evidence="1" id="KW-0560">Oxidoreductase</keyword>
<proteinExistence type="predicted"/>
<comment type="caution">
    <text evidence="3">The sequence shown here is derived from an EMBL/GenBank/DDBJ whole genome shotgun (WGS) entry which is preliminary data.</text>
</comment>
<dbReference type="EMBL" id="VWOX01000004">
    <property type="protein sequence ID" value="KAA5544367.1"/>
    <property type="molecule type" value="Genomic_DNA"/>
</dbReference>